<accession>A0A1V4HHD7</accession>
<dbReference type="AlphaFoldDB" id="A0A1V4HHD7"/>
<name>A0A1V4HHD7_9BACL</name>
<feature type="transmembrane region" description="Helical" evidence="2">
    <location>
        <begin position="64"/>
        <end position="85"/>
    </location>
</feature>
<reference evidence="4" key="1">
    <citation type="submission" date="2016-07" db="EMBL/GenBank/DDBJ databases">
        <authorList>
            <person name="Florea S."/>
            <person name="Webb J.S."/>
            <person name="Jaromczyk J."/>
            <person name="Schardl C.L."/>
        </authorList>
    </citation>
    <scope>NUCLEOTIDE SEQUENCE [LARGE SCALE GENOMIC DNA]</scope>
    <source>
        <strain evidence="4">CY1</strain>
    </source>
</reference>
<proteinExistence type="predicted"/>
<sequence length="261" mass="29876">MFCNSCGKEVINESKFCNFCGNKLIEDDVLGSDENNEVEIVLQTKELNQEKLEITTKKSKKKKLMIVILISLLVIFGAGGGYWYYYNYQLQQKELKAQQQQKQLQEYKHSLGTATLNIVGYTVIAAQICDAYSKVWKESIDSRYGITTVNGKKAYDFNEALKYKREELKSSITKLDEKKEETDRLMQSLNNPPAEYQKAYDVLVQLYTLFTDFVSQADSPTGSLLTFNQKVNQLSSDIGKKVNEFKILLPSFDINQLSQVK</sequence>
<keyword evidence="2" id="KW-1133">Transmembrane helix</keyword>
<keyword evidence="2" id="KW-0472">Membrane</keyword>
<protein>
    <recommendedName>
        <fullName evidence="5">Zinc-ribbon domain-containing protein</fullName>
    </recommendedName>
</protein>
<organism evidence="3 4">
    <name type="scientific">Paenibacillus ferrarius</name>
    <dbReference type="NCBI Taxonomy" id="1469647"/>
    <lineage>
        <taxon>Bacteria</taxon>
        <taxon>Bacillati</taxon>
        <taxon>Bacillota</taxon>
        <taxon>Bacilli</taxon>
        <taxon>Bacillales</taxon>
        <taxon>Paenibacillaceae</taxon>
        <taxon>Paenibacillus</taxon>
    </lineage>
</organism>
<evidence type="ECO:0000256" key="2">
    <source>
        <dbReference type="SAM" id="Phobius"/>
    </source>
</evidence>
<evidence type="ECO:0000256" key="1">
    <source>
        <dbReference type="SAM" id="Coils"/>
    </source>
</evidence>
<gene>
    <name evidence="3" type="ORF">BC351_30160</name>
</gene>
<dbReference type="RefSeq" id="WP_079414672.1">
    <property type="nucleotide sequence ID" value="NZ_MBTG01000019.1"/>
</dbReference>
<keyword evidence="4" id="KW-1185">Reference proteome</keyword>
<dbReference type="Proteomes" id="UP000190626">
    <property type="component" value="Unassembled WGS sequence"/>
</dbReference>
<feature type="coiled-coil region" evidence="1">
    <location>
        <begin position="158"/>
        <end position="185"/>
    </location>
</feature>
<dbReference type="OrthoDB" id="2965787at2"/>
<comment type="caution">
    <text evidence="3">The sequence shown here is derived from an EMBL/GenBank/DDBJ whole genome shotgun (WGS) entry which is preliminary data.</text>
</comment>
<evidence type="ECO:0008006" key="5">
    <source>
        <dbReference type="Google" id="ProtNLM"/>
    </source>
</evidence>
<dbReference type="EMBL" id="MBTG01000019">
    <property type="protein sequence ID" value="OPH54987.1"/>
    <property type="molecule type" value="Genomic_DNA"/>
</dbReference>
<keyword evidence="2" id="KW-0812">Transmembrane</keyword>
<evidence type="ECO:0000313" key="4">
    <source>
        <dbReference type="Proteomes" id="UP000190626"/>
    </source>
</evidence>
<keyword evidence="1" id="KW-0175">Coiled coil</keyword>
<evidence type="ECO:0000313" key="3">
    <source>
        <dbReference type="EMBL" id="OPH54987.1"/>
    </source>
</evidence>